<keyword evidence="1" id="KW-0808">Transferase</keyword>
<dbReference type="Proteomes" id="UP001432251">
    <property type="component" value="Chromosome"/>
</dbReference>
<dbReference type="EMBL" id="CP146022">
    <property type="protein sequence ID" value="WWQ68295.1"/>
    <property type="molecule type" value="Genomic_DNA"/>
</dbReference>
<accession>A0ACD5AMM9</accession>
<protein>
    <submittedName>
        <fullName evidence="1">Phosphoribosyltransferase family protein</fullName>
    </submittedName>
</protein>
<gene>
    <name evidence="1" type="ORF">V2W30_36500</name>
</gene>
<keyword evidence="2" id="KW-1185">Reference proteome</keyword>
<proteinExistence type="predicted"/>
<name>A0ACD5AMM9_9ACTN</name>
<evidence type="ECO:0000313" key="1">
    <source>
        <dbReference type="EMBL" id="WWQ68295.1"/>
    </source>
</evidence>
<organism evidence="1 2">
    <name type="scientific">Streptomyces citrinus</name>
    <dbReference type="NCBI Taxonomy" id="3118173"/>
    <lineage>
        <taxon>Bacteria</taxon>
        <taxon>Bacillati</taxon>
        <taxon>Actinomycetota</taxon>
        <taxon>Actinomycetes</taxon>
        <taxon>Kitasatosporales</taxon>
        <taxon>Streptomycetaceae</taxon>
        <taxon>Streptomyces</taxon>
    </lineage>
</organism>
<sequence length="450" mass="47704">MRFDDRRAAGRRLAWHLDFLRGRHAIVLGLTRGGVPLAFEVAQELGAPLDVLAVRKLGVPWQPELAFGAIGEDGVRVLNDDVILRTGLTQTVRASVEDAERAALDEQVLHHRAIRAPVPVTGHTAVIVDDGCATGATAQAACLAARRRGAGEVVLAVPVAPMSVVERLRRITDDLFCLQSVQHLGSIGAWYDDFSQVSDDDVRRLLEQATRLAPAPRLTVQPDPARPSRELPVSVAGVRLAAQLAVPDTAQAVVVFALAGSSGRNSPRNRYTAATLNRAGLGTLLLDLLTEEEDQERGAVFDIRLLAHRLHAATLWLRHHVTLPVAYFGAETGAAAALEAAAVSDSDILAVVARSGRTDLASRTALAQVRAPVLLIVGGQDPGMLSVNRLAADWLTGDCGLAVIPAATHLFTEPGALAAAAELARDWFTGHLATAPALAEVRPLLSARSA</sequence>
<reference evidence="1" key="1">
    <citation type="journal article" date="2025" name="Int. J. Syst. Evol. Microbiol.">
        <title>Streptomyces citrinus sp. nov., with yellow diffusible pigment.</title>
        <authorList>
            <person name="He Y."/>
            <person name="Yang E."/>
            <person name="Xu J."/>
            <person name="Sun Y."/>
            <person name="Sun L."/>
        </authorList>
    </citation>
    <scope>NUCLEOTIDE SEQUENCE</scope>
    <source>
        <strain evidence="1">Q6</strain>
    </source>
</reference>
<keyword evidence="1" id="KW-0328">Glycosyltransferase</keyword>
<evidence type="ECO:0000313" key="2">
    <source>
        <dbReference type="Proteomes" id="UP001432251"/>
    </source>
</evidence>